<evidence type="ECO:0000313" key="3">
    <source>
        <dbReference type="EMBL" id="RAL40013.1"/>
    </source>
</evidence>
<keyword evidence="2" id="KW-1133">Transmembrane helix</keyword>
<name>A0A328D7T3_9ASTE</name>
<feature type="transmembrane region" description="Helical" evidence="2">
    <location>
        <begin position="57"/>
        <end position="76"/>
    </location>
</feature>
<feature type="region of interest" description="Disordered" evidence="1">
    <location>
        <begin position="97"/>
        <end position="128"/>
    </location>
</feature>
<feature type="compositionally biased region" description="Low complexity" evidence="1">
    <location>
        <begin position="97"/>
        <end position="117"/>
    </location>
</feature>
<feature type="region of interest" description="Disordered" evidence="1">
    <location>
        <begin position="1"/>
        <end position="47"/>
    </location>
</feature>
<keyword evidence="4" id="KW-1185">Reference proteome</keyword>
<evidence type="ECO:0000256" key="1">
    <source>
        <dbReference type="SAM" id="MobiDB-lite"/>
    </source>
</evidence>
<comment type="caution">
    <text evidence="3">The sequence shown here is derived from an EMBL/GenBank/DDBJ whole genome shotgun (WGS) entry which is preliminary data.</text>
</comment>
<accession>A0A328D7T3</accession>
<keyword evidence="2" id="KW-0812">Transmembrane</keyword>
<dbReference type="Proteomes" id="UP000249390">
    <property type="component" value="Unassembled WGS sequence"/>
</dbReference>
<keyword evidence="2" id="KW-0472">Membrane</keyword>
<proteinExistence type="predicted"/>
<dbReference type="AlphaFoldDB" id="A0A328D7T3"/>
<evidence type="ECO:0000313" key="4">
    <source>
        <dbReference type="Proteomes" id="UP000249390"/>
    </source>
</evidence>
<protein>
    <submittedName>
        <fullName evidence="3">Uncharacterized protein</fullName>
    </submittedName>
</protein>
<gene>
    <name evidence="3" type="ORF">DM860_008153</name>
</gene>
<sequence length="128" mass="13839">MEGGRREAGGGGGRRCSHGHVDGENGGTVAAPHRHHRAQTAPRHINLQNPSRAASSIPFPSFYVFFPFFFFFSFLFPPPSSSRLSYSEQDDFLGDRMTSSATTTTTTSSATMATSSSIGLQRPTAPRQ</sequence>
<evidence type="ECO:0000256" key="2">
    <source>
        <dbReference type="SAM" id="Phobius"/>
    </source>
</evidence>
<dbReference type="EMBL" id="NQVE01000195">
    <property type="protein sequence ID" value="RAL40013.1"/>
    <property type="molecule type" value="Genomic_DNA"/>
</dbReference>
<organism evidence="3 4">
    <name type="scientific">Cuscuta australis</name>
    <dbReference type="NCBI Taxonomy" id="267555"/>
    <lineage>
        <taxon>Eukaryota</taxon>
        <taxon>Viridiplantae</taxon>
        <taxon>Streptophyta</taxon>
        <taxon>Embryophyta</taxon>
        <taxon>Tracheophyta</taxon>
        <taxon>Spermatophyta</taxon>
        <taxon>Magnoliopsida</taxon>
        <taxon>eudicotyledons</taxon>
        <taxon>Gunneridae</taxon>
        <taxon>Pentapetalae</taxon>
        <taxon>asterids</taxon>
        <taxon>lamiids</taxon>
        <taxon>Solanales</taxon>
        <taxon>Convolvulaceae</taxon>
        <taxon>Cuscuteae</taxon>
        <taxon>Cuscuta</taxon>
        <taxon>Cuscuta subgen. Grammica</taxon>
        <taxon>Cuscuta sect. Cleistogrammica</taxon>
    </lineage>
</organism>
<reference evidence="3 4" key="1">
    <citation type="submission" date="2018-06" db="EMBL/GenBank/DDBJ databases">
        <title>The Genome of Cuscuta australis (Dodder) Provides Insight into the Evolution of Plant Parasitism.</title>
        <authorList>
            <person name="Liu H."/>
        </authorList>
    </citation>
    <scope>NUCLEOTIDE SEQUENCE [LARGE SCALE GENOMIC DNA]</scope>
    <source>
        <strain evidence="4">cv. Yunnan</strain>
        <tissue evidence="3">Vines</tissue>
    </source>
</reference>